<protein>
    <submittedName>
        <fullName evidence="1">Uncharacterized protein</fullName>
    </submittedName>
</protein>
<keyword evidence="2" id="KW-1185">Reference proteome</keyword>
<evidence type="ECO:0000313" key="2">
    <source>
        <dbReference type="Proteomes" id="UP000622890"/>
    </source>
</evidence>
<sequence>MNTQQASSVPMFYAPDLALQQLAAMEAEVQSDMSENQIAQRLQELSQQAFLMRSSGREILSGIVDDHTRAVAANAVLTHRLQCKLNAIKFYQRHPKAALPH</sequence>
<dbReference type="RefSeq" id="WP_200598115.1">
    <property type="nucleotide sequence ID" value="NZ_JAEPBG010000026.1"/>
</dbReference>
<organism evidence="1 2">
    <name type="scientific">Noviherbaspirillum pedocola</name>
    <dbReference type="NCBI Taxonomy" id="2801341"/>
    <lineage>
        <taxon>Bacteria</taxon>
        <taxon>Pseudomonadati</taxon>
        <taxon>Pseudomonadota</taxon>
        <taxon>Betaproteobacteria</taxon>
        <taxon>Burkholderiales</taxon>
        <taxon>Oxalobacteraceae</taxon>
        <taxon>Noviherbaspirillum</taxon>
    </lineage>
</organism>
<evidence type="ECO:0000313" key="1">
    <source>
        <dbReference type="EMBL" id="MBK4738742.1"/>
    </source>
</evidence>
<dbReference type="Proteomes" id="UP000622890">
    <property type="component" value="Unassembled WGS sequence"/>
</dbReference>
<dbReference type="AlphaFoldDB" id="A0A934SZS6"/>
<proteinExistence type="predicted"/>
<accession>A0A934SZS6</accession>
<reference evidence="1" key="1">
    <citation type="submission" date="2021-01" db="EMBL/GenBank/DDBJ databases">
        <title>Genome sequence of strain Noviherbaspirillum sp. DKR-6.</title>
        <authorList>
            <person name="Chaudhary D.K."/>
        </authorList>
    </citation>
    <scope>NUCLEOTIDE SEQUENCE</scope>
    <source>
        <strain evidence="1">DKR-6</strain>
    </source>
</reference>
<comment type="caution">
    <text evidence="1">The sequence shown here is derived from an EMBL/GenBank/DDBJ whole genome shotgun (WGS) entry which is preliminary data.</text>
</comment>
<name>A0A934SZS6_9BURK</name>
<gene>
    <name evidence="1" type="ORF">JJB74_29370</name>
</gene>
<dbReference type="EMBL" id="JAEPBG010000026">
    <property type="protein sequence ID" value="MBK4738742.1"/>
    <property type="molecule type" value="Genomic_DNA"/>
</dbReference>